<keyword evidence="5" id="KW-0547">Nucleotide-binding</keyword>
<dbReference type="InterPro" id="IPR050339">
    <property type="entry name" value="CC_SR_Kinase"/>
</dbReference>
<name>A0A1B0CLQ9_LUTLO</name>
<evidence type="ECO:0000256" key="4">
    <source>
        <dbReference type="ARBA" id="ARBA00022679"/>
    </source>
</evidence>
<dbReference type="Pfam" id="PF22949">
    <property type="entry name" value="HRI2_3H"/>
    <property type="match status" value="1"/>
</dbReference>
<dbReference type="InterPro" id="IPR011009">
    <property type="entry name" value="Kinase-like_dom_sf"/>
</dbReference>
<evidence type="ECO:0000256" key="7">
    <source>
        <dbReference type="ARBA" id="ARBA00022840"/>
    </source>
</evidence>
<evidence type="ECO:0000256" key="9">
    <source>
        <dbReference type="ARBA" id="ARBA00042914"/>
    </source>
</evidence>
<evidence type="ECO:0000256" key="6">
    <source>
        <dbReference type="ARBA" id="ARBA00022777"/>
    </source>
</evidence>
<dbReference type="GO" id="GO:0005737">
    <property type="term" value="C:cytoplasm"/>
    <property type="evidence" value="ECO:0007669"/>
    <property type="project" value="TreeGrafter"/>
</dbReference>
<dbReference type="InterPro" id="IPR054521">
    <property type="entry name" value="HRI2_3H"/>
</dbReference>
<dbReference type="GO" id="GO:0005524">
    <property type="term" value="F:ATP binding"/>
    <property type="evidence" value="ECO:0007669"/>
    <property type="project" value="UniProtKB-KW"/>
</dbReference>
<evidence type="ECO:0000256" key="2">
    <source>
        <dbReference type="ARBA" id="ARBA00022527"/>
    </source>
</evidence>
<keyword evidence="10" id="KW-0175">Coiled coil</keyword>
<dbReference type="Gene3D" id="3.30.200.20">
    <property type="entry name" value="Phosphorylase Kinase, domain 1"/>
    <property type="match status" value="1"/>
</dbReference>
<evidence type="ECO:0000256" key="1">
    <source>
        <dbReference type="ARBA" id="ARBA00012513"/>
    </source>
</evidence>
<proteinExistence type="inferred from homology"/>
<sequence>MHIDEEDDEDMGEWEALRTIEEFDYVPTGTEAATTREIDGGDGGAMEMVPLKPLTPVSLLVESLLQQLCNLLEVDSVRSQLLYKSICEQLQQMNLIDDSWEMGEFEAMRSQYQRALFQLVAVARGQDLPQSLQTVWPLASARQLDWSRYHRDFEEIEFIAGGGFGKVYRSRNRLDGIEYAIKKVLIRSTSVDKVLSHLKEVRTFAGLNHVNIVPYKAAWMEPLMSYDGDSVLSNMNQQEDTESLSPAPNSTVDDTENDSVIFAAASESNNNHVSPLEWTNTQSRQSHRVGPNRTISIEEHQPHVKLRWAMLYIQMSLCQLTLREWLDRRNSSQDFSMFYAQFISEGSQSQFPCLPATPNSTDTPKPEEHLVQVSLEIFQQLINGLRYIHECRIVHHDIKPSNVFVGVSNCGSLIIQLGDFGLACPLESSHRDGAMGTPLYAAPEQLDGQCDPKSDIYSLGIILLELLIPFTTDMERARVMDDAKHGRLPSSLSPQLAQLILRLLDKPSVRPSSAELCVIATEMLANRGCGVAIAELERRLSEKDEEILNLKSQVEQSERYKDIQLKTKDMEILELHMRYEEEKKTREEEIRVLRERLNSVTVKEGTDEEDNTNKE</sequence>
<dbReference type="SMART" id="SM00220">
    <property type="entry name" value="S_TKc"/>
    <property type="match status" value="1"/>
</dbReference>
<evidence type="ECO:0000256" key="3">
    <source>
        <dbReference type="ARBA" id="ARBA00022553"/>
    </source>
</evidence>
<evidence type="ECO:0000256" key="5">
    <source>
        <dbReference type="ARBA" id="ARBA00022741"/>
    </source>
</evidence>
<dbReference type="GO" id="GO:0005634">
    <property type="term" value="C:nucleus"/>
    <property type="evidence" value="ECO:0007669"/>
    <property type="project" value="TreeGrafter"/>
</dbReference>
<dbReference type="EC" id="2.7.11.1" evidence="1"/>
<keyword evidence="3" id="KW-0597">Phosphoprotein</keyword>
<evidence type="ECO:0000259" key="11">
    <source>
        <dbReference type="PROSITE" id="PS50011"/>
    </source>
</evidence>
<keyword evidence="6" id="KW-0418">Kinase</keyword>
<dbReference type="VEuPathDB" id="VectorBase:LLONM1_009691"/>
<feature type="domain" description="Protein kinase" evidence="11">
    <location>
        <begin position="153"/>
        <end position="524"/>
    </location>
</feature>
<dbReference type="VEuPathDB" id="VectorBase:LLOJ005546"/>
<dbReference type="SUPFAM" id="SSF56112">
    <property type="entry name" value="Protein kinase-like (PK-like)"/>
    <property type="match status" value="1"/>
</dbReference>
<evidence type="ECO:0000313" key="12">
    <source>
        <dbReference type="EnsemblMetazoa" id="LLOJ005546-PA"/>
    </source>
</evidence>
<dbReference type="EnsemblMetazoa" id="LLOJ005546-RA">
    <property type="protein sequence ID" value="LLOJ005546-PA"/>
    <property type="gene ID" value="LLOJ005546"/>
</dbReference>
<keyword evidence="7" id="KW-0067">ATP-binding</keyword>
<reference evidence="12" key="1">
    <citation type="submission" date="2020-05" db="UniProtKB">
        <authorList>
            <consortium name="EnsemblMetazoa"/>
        </authorList>
    </citation>
    <scope>IDENTIFICATION</scope>
    <source>
        <strain evidence="12">Jacobina</strain>
    </source>
</reference>
<dbReference type="InterPro" id="IPR008271">
    <property type="entry name" value="Ser/Thr_kinase_AS"/>
</dbReference>
<evidence type="ECO:0000313" key="13">
    <source>
        <dbReference type="Proteomes" id="UP000092461"/>
    </source>
</evidence>
<dbReference type="Proteomes" id="UP000092461">
    <property type="component" value="Unassembled WGS sequence"/>
</dbReference>
<dbReference type="PROSITE" id="PS50011">
    <property type="entry name" value="PROTEIN_KINASE_DOM"/>
    <property type="match status" value="1"/>
</dbReference>
<dbReference type="InterPro" id="IPR000719">
    <property type="entry name" value="Prot_kinase_dom"/>
</dbReference>
<keyword evidence="2" id="KW-0723">Serine/threonine-protein kinase</keyword>
<dbReference type="EMBL" id="AJWK01017543">
    <property type="status" value="NOT_ANNOTATED_CDS"/>
    <property type="molecule type" value="Genomic_DNA"/>
</dbReference>
<dbReference type="PANTHER" id="PTHR11042">
    <property type="entry name" value="EUKARYOTIC TRANSLATION INITIATION FACTOR 2-ALPHA KINASE EIF2-ALPHA KINASE -RELATED"/>
    <property type="match status" value="1"/>
</dbReference>
<dbReference type="PANTHER" id="PTHR11042:SF187">
    <property type="entry name" value="EUKARYOTIC TRANSLATION INITIATION FACTOR 2-ALPHA KINASE 2"/>
    <property type="match status" value="1"/>
</dbReference>
<dbReference type="GO" id="GO:0004694">
    <property type="term" value="F:eukaryotic translation initiation factor 2alpha kinase activity"/>
    <property type="evidence" value="ECO:0007669"/>
    <property type="project" value="TreeGrafter"/>
</dbReference>
<keyword evidence="4" id="KW-0808">Transferase</keyword>
<comment type="similarity">
    <text evidence="8">Belongs to the protein kinase superfamily. Ser/Thr protein kinase family. GCN2 subfamily.</text>
</comment>
<dbReference type="Gene3D" id="1.10.510.10">
    <property type="entry name" value="Transferase(Phosphotransferase) domain 1"/>
    <property type="match status" value="1"/>
</dbReference>
<evidence type="ECO:0000256" key="8">
    <source>
        <dbReference type="ARBA" id="ARBA00037982"/>
    </source>
</evidence>
<dbReference type="Pfam" id="PF00069">
    <property type="entry name" value="Pkinase"/>
    <property type="match status" value="1"/>
</dbReference>
<evidence type="ECO:0000256" key="10">
    <source>
        <dbReference type="SAM" id="Coils"/>
    </source>
</evidence>
<feature type="coiled-coil region" evidence="10">
    <location>
        <begin position="533"/>
        <end position="596"/>
    </location>
</feature>
<dbReference type="PROSITE" id="PS00108">
    <property type="entry name" value="PROTEIN_KINASE_ST"/>
    <property type="match status" value="1"/>
</dbReference>
<keyword evidence="13" id="KW-1185">Reference proteome</keyword>
<dbReference type="AlphaFoldDB" id="A0A1B0CLQ9"/>
<accession>A0A1B0CLQ9</accession>
<organism evidence="12 13">
    <name type="scientific">Lutzomyia longipalpis</name>
    <name type="common">Sand fly</name>
    <dbReference type="NCBI Taxonomy" id="7200"/>
    <lineage>
        <taxon>Eukaryota</taxon>
        <taxon>Metazoa</taxon>
        <taxon>Ecdysozoa</taxon>
        <taxon>Arthropoda</taxon>
        <taxon>Hexapoda</taxon>
        <taxon>Insecta</taxon>
        <taxon>Pterygota</taxon>
        <taxon>Neoptera</taxon>
        <taxon>Endopterygota</taxon>
        <taxon>Diptera</taxon>
        <taxon>Nematocera</taxon>
        <taxon>Psychodoidea</taxon>
        <taxon>Psychodidae</taxon>
        <taxon>Lutzomyia</taxon>
        <taxon>Lutzomyia</taxon>
    </lineage>
</organism>
<protein>
    <recommendedName>
        <fullName evidence="1">non-specific serine/threonine protein kinase</fullName>
        <ecNumber evidence="1">2.7.11.1</ecNumber>
    </recommendedName>
    <alternativeName>
        <fullName evidence="9">Heme-regulated eukaryotic initiation factor eIF-2-alpha kinase</fullName>
    </alternativeName>
</protein>